<dbReference type="OMA" id="WANPVWD"/>
<gene>
    <name evidence="13" type="ORF">EAG_13440</name>
</gene>
<dbReference type="PROSITE" id="PS51805">
    <property type="entry name" value="EPHD"/>
    <property type="match status" value="1"/>
</dbReference>
<dbReference type="CDD" id="cd15669">
    <property type="entry name" value="ePHD_PHF7_G2E3_like"/>
    <property type="match status" value="1"/>
</dbReference>
<dbReference type="InParanoid" id="E2A233"/>
<feature type="compositionally biased region" description="Basic and acidic residues" evidence="10">
    <location>
        <begin position="399"/>
        <end position="423"/>
    </location>
</feature>
<dbReference type="GO" id="GO:0016740">
    <property type="term" value="F:transferase activity"/>
    <property type="evidence" value="ECO:0007669"/>
    <property type="project" value="UniProtKB-KW"/>
</dbReference>
<proteinExistence type="predicted"/>
<evidence type="ECO:0000256" key="8">
    <source>
        <dbReference type="ARBA" id="ARBA00023242"/>
    </source>
</evidence>
<dbReference type="InterPro" id="IPR059102">
    <property type="entry name" value="PHD_PHF7/G2E3-like"/>
</dbReference>
<dbReference type="GO" id="GO:0005634">
    <property type="term" value="C:nucleus"/>
    <property type="evidence" value="ECO:0007669"/>
    <property type="project" value="UniProtKB-SubCell"/>
</dbReference>
<reference evidence="13 14" key="1">
    <citation type="journal article" date="2010" name="Science">
        <title>Genomic comparison of the ants Camponotus floridanus and Harpegnathos saltator.</title>
        <authorList>
            <person name="Bonasio R."/>
            <person name="Zhang G."/>
            <person name="Ye C."/>
            <person name="Mutti N.S."/>
            <person name="Fang X."/>
            <person name="Qin N."/>
            <person name="Donahue G."/>
            <person name="Yang P."/>
            <person name="Li Q."/>
            <person name="Li C."/>
            <person name="Zhang P."/>
            <person name="Huang Z."/>
            <person name="Berger S.L."/>
            <person name="Reinberg D."/>
            <person name="Wang J."/>
            <person name="Liebig J."/>
        </authorList>
    </citation>
    <scope>NUCLEOTIDE SEQUENCE [LARGE SCALE GENOMIC DNA]</scope>
    <source>
        <strain evidence="14">C129</strain>
    </source>
</reference>
<evidence type="ECO:0000313" key="13">
    <source>
        <dbReference type="EMBL" id="EFN72517.1"/>
    </source>
</evidence>
<evidence type="ECO:0000313" key="14">
    <source>
        <dbReference type="Proteomes" id="UP000000311"/>
    </source>
</evidence>
<evidence type="ECO:0000256" key="5">
    <source>
        <dbReference type="ARBA" id="ARBA00022771"/>
    </source>
</evidence>
<dbReference type="OrthoDB" id="512616at2759"/>
<name>E2A233_CAMFO</name>
<dbReference type="Pfam" id="PF13771">
    <property type="entry name" value="zf-HC5HC2H"/>
    <property type="match status" value="1"/>
</dbReference>
<evidence type="ECO:0000259" key="11">
    <source>
        <dbReference type="PROSITE" id="PS50089"/>
    </source>
</evidence>
<keyword evidence="6" id="KW-0833">Ubl conjugation pathway</keyword>
<feature type="domain" description="RING-type" evidence="11">
    <location>
        <begin position="145"/>
        <end position="194"/>
    </location>
</feature>
<evidence type="ECO:0000256" key="9">
    <source>
        <dbReference type="PROSITE-ProRule" id="PRU00175"/>
    </source>
</evidence>
<dbReference type="InterPro" id="IPR051188">
    <property type="entry name" value="PHD-type_Zinc_Finger"/>
</dbReference>
<comment type="pathway">
    <text evidence="2">Protein modification; protein ubiquitination.</text>
</comment>
<sequence length="1298" mass="146412">MSATAKSSCRTCCFCNLTEDNELEYGKFHEYNGIFTHYYCLLLSSNMEQKGSDDEGILGFLTEDIQKELNRGKRLVCSYCKKIGATLGCCNVRCKRIFHFPCGLKAGSLHQYFGEFRSYCINHRPKQKIEAHILKQIKSLDNILCCICYDKVNPTDFVKSLWAPCCKKNAFFHRKCVQQLASSAGYFFKCPLCNNKQDFRNAMLEYGIFIPSQDASWELVPNAFEELLYRHDQCDAVKCLCPKGRKHVSSNAKWELILCRTCGSQGIHMACGQLKWANPVWDCTECTSILRNSKNNEDAKSDNISDDLSRDSDSDSDTDISVGTDFPMLRPSSSFSFKLSSNSSSLLDSTSDISLRPGPRSFKLQQQINKRLELTRDQQNDDKMKHIKVSQDTNALLKNDNEKNDKKEKSLTNKENNTQKEKQISNSDNSVTSHSIQKETDVITIESDDDNEVEIITLKQKTGLSALKQSTSQSSIPRVPLSKNKQLNTVKNSTSNLSAISSNLLEKDIVELHKSVASESKISNENKSIYLISEQFDVAALQESMPDVISNSNDLDNVDTVDTSPVMNIKITDVISLPPELFESVPDVTLHENSIDTTSPSTSKSLEKLVAYIAPSKRIYEGAINTGYSKKVKGDNYEKFSANDSVTFNYHINTFDASKENGKISSLKSNEVHKNKSSLNCTSANKLSNSYNNQKDNLLTQMSSHKMDDMRHTNQVAGNYLEDNATLLQVQQNSENPVVNGTYLPSSKCKNPLFFPLANVYDTTLNSNDTNSQDTKNKGNMHLTNIIMPMTNVINPQTIVVNQSVTFNGSMPVIANDNQMKMLDKNKVVLMREKMFANVSSPNDSSNNIFCDGDAGTCCPAEINSTGRKKTNPSTKSCGSVDSNNAAVESHNPVATRSVFPRITNNHSTCHQPRLIPQYMNLHDLKFRACKPDNVQMVLYDTFSVNIPIKNSKESKIRSANVTAQQELKESSYYAADEASSNAEYIDDIQTVEQQFKFSRSSKNENLVNDKTKYVIHGQDDTKENLDPIRSKMLSRNSTYNNSLVNDSGDTVTIHDSFCGETGNEIRLASSDTNLSALNRTICNKNVEDTVKDDIAFVSNDRNKILHGSWQDVQQHKQVSVQDMTPPCTEEKFVRFYKENNRIVHNIDFDFNIVKTNKNIEKILQDDMTVSTNQHKDNNIIDNDYIDDSQTMLQNGYKHLACTNVTRPKLSNIMFNEHSILNKQINKSDSEINQRLTFDENTVNRNSENNFKHNNSECCCKISIDLCRIQSLIDSKPELFVNQKCNVDDKWCKYKSQL</sequence>
<dbReference type="SMART" id="SM00249">
    <property type="entry name" value="PHD"/>
    <property type="match status" value="2"/>
</dbReference>
<feature type="region of interest" description="Disordered" evidence="10">
    <location>
        <begin position="296"/>
        <end position="436"/>
    </location>
</feature>
<dbReference type="PANTHER" id="PTHR12420">
    <property type="entry name" value="PHD FINGER PROTEIN"/>
    <property type="match status" value="1"/>
</dbReference>
<keyword evidence="4" id="KW-0479">Metal-binding</keyword>
<dbReference type="GO" id="GO:0008270">
    <property type="term" value="F:zinc ion binding"/>
    <property type="evidence" value="ECO:0007669"/>
    <property type="project" value="UniProtKB-KW"/>
</dbReference>
<keyword evidence="5 9" id="KW-0863">Zinc-finger</keyword>
<keyword evidence="8" id="KW-0539">Nucleus</keyword>
<evidence type="ECO:0000256" key="3">
    <source>
        <dbReference type="ARBA" id="ARBA00022679"/>
    </source>
</evidence>
<dbReference type="InterPro" id="IPR001965">
    <property type="entry name" value="Znf_PHD"/>
</dbReference>
<dbReference type="InterPro" id="IPR034732">
    <property type="entry name" value="EPHD"/>
</dbReference>
<keyword evidence="14" id="KW-1185">Reference proteome</keyword>
<evidence type="ECO:0000256" key="1">
    <source>
        <dbReference type="ARBA" id="ARBA00004123"/>
    </source>
</evidence>
<feature type="compositionally biased region" description="Basic and acidic residues" evidence="10">
    <location>
        <begin position="370"/>
        <end position="384"/>
    </location>
</feature>
<dbReference type="InterPro" id="IPR013083">
    <property type="entry name" value="Znf_RING/FYVE/PHD"/>
</dbReference>
<dbReference type="Proteomes" id="UP000000311">
    <property type="component" value="Unassembled WGS sequence"/>
</dbReference>
<dbReference type="EMBL" id="GL435917">
    <property type="protein sequence ID" value="EFN72517.1"/>
    <property type="molecule type" value="Genomic_DNA"/>
</dbReference>
<dbReference type="Gene3D" id="3.30.40.10">
    <property type="entry name" value="Zinc/RING finger domain, C3HC4 (zinc finger)"/>
    <property type="match status" value="2"/>
</dbReference>
<evidence type="ECO:0000259" key="12">
    <source>
        <dbReference type="PROSITE" id="PS51805"/>
    </source>
</evidence>
<accession>E2A233</accession>
<evidence type="ECO:0000256" key="7">
    <source>
        <dbReference type="ARBA" id="ARBA00022833"/>
    </source>
</evidence>
<protein>
    <submittedName>
        <fullName evidence="13">G2/M phase-specific E3 ubiquitin-protein ligase</fullName>
    </submittedName>
</protein>
<dbReference type="InterPro" id="IPR001841">
    <property type="entry name" value="Znf_RING"/>
</dbReference>
<keyword evidence="7" id="KW-0862">Zinc</keyword>
<evidence type="ECO:0000256" key="4">
    <source>
        <dbReference type="ARBA" id="ARBA00022723"/>
    </source>
</evidence>
<dbReference type="PANTHER" id="PTHR12420:SF42">
    <property type="entry name" value="G2_M PHASE-SPECIFIC E3 UBIQUITIN-PROTEIN LIGASE"/>
    <property type="match status" value="1"/>
</dbReference>
<evidence type="ECO:0000256" key="2">
    <source>
        <dbReference type="ARBA" id="ARBA00004906"/>
    </source>
</evidence>
<feature type="compositionally biased region" description="Low complexity" evidence="10">
    <location>
        <begin position="332"/>
        <end position="355"/>
    </location>
</feature>
<comment type="subcellular location">
    <subcellularLocation>
        <location evidence="1">Nucleus</location>
    </subcellularLocation>
</comment>
<dbReference type="InterPro" id="IPR011011">
    <property type="entry name" value="Znf_FYVE_PHD"/>
</dbReference>
<dbReference type="SUPFAM" id="SSF57903">
    <property type="entry name" value="FYVE/PHD zinc finger"/>
    <property type="match status" value="1"/>
</dbReference>
<evidence type="ECO:0000256" key="10">
    <source>
        <dbReference type="SAM" id="MobiDB-lite"/>
    </source>
</evidence>
<dbReference type="CDD" id="cd15496">
    <property type="entry name" value="PHD_PHF7_G2E3_like"/>
    <property type="match status" value="1"/>
</dbReference>
<keyword evidence="3" id="KW-0808">Transferase</keyword>
<dbReference type="InterPro" id="IPR042013">
    <property type="entry name" value="PHF7/G2E3_ePHD"/>
</dbReference>
<dbReference type="STRING" id="104421.E2A233"/>
<feature type="compositionally biased region" description="Basic and acidic residues" evidence="10">
    <location>
        <begin position="296"/>
        <end position="313"/>
    </location>
</feature>
<dbReference type="Pfam" id="PF26054">
    <property type="entry name" value="PHD_G2E3"/>
    <property type="match status" value="1"/>
</dbReference>
<dbReference type="PROSITE" id="PS50089">
    <property type="entry name" value="ZF_RING_2"/>
    <property type="match status" value="1"/>
</dbReference>
<dbReference type="CDD" id="cd16448">
    <property type="entry name" value="RING-H2"/>
    <property type="match status" value="1"/>
</dbReference>
<evidence type="ECO:0000256" key="6">
    <source>
        <dbReference type="ARBA" id="ARBA00022786"/>
    </source>
</evidence>
<feature type="compositionally biased region" description="Polar residues" evidence="10">
    <location>
        <begin position="424"/>
        <end position="435"/>
    </location>
</feature>
<organism evidence="14">
    <name type="scientific">Camponotus floridanus</name>
    <name type="common">Florida carpenter ant</name>
    <dbReference type="NCBI Taxonomy" id="104421"/>
    <lineage>
        <taxon>Eukaryota</taxon>
        <taxon>Metazoa</taxon>
        <taxon>Ecdysozoa</taxon>
        <taxon>Arthropoda</taxon>
        <taxon>Hexapoda</taxon>
        <taxon>Insecta</taxon>
        <taxon>Pterygota</taxon>
        <taxon>Neoptera</taxon>
        <taxon>Endopterygota</taxon>
        <taxon>Hymenoptera</taxon>
        <taxon>Apocrita</taxon>
        <taxon>Aculeata</taxon>
        <taxon>Formicoidea</taxon>
        <taxon>Formicidae</taxon>
        <taxon>Formicinae</taxon>
        <taxon>Camponotus</taxon>
    </lineage>
</organism>
<feature type="domain" description="PHD-type" evidence="12">
    <location>
        <begin position="9"/>
        <end position="124"/>
    </location>
</feature>